<keyword evidence="1" id="KW-0812">Transmembrane</keyword>
<feature type="transmembrane region" description="Helical" evidence="1">
    <location>
        <begin position="46"/>
        <end position="67"/>
    </location>
</feature>
<keyword evidence="1" id="KW-1133">Transmembrane helix</keyword>
<organism evidence="2 3">
    <name type="scientific">Mycobacteroides abscessus</name>
    <dbReference type="NCBI Taxonomy" id="36809"/>
    <lineage>
        <taxon>Bacteria</taxon>
        <taxon>Bacillati</taxon>
        <taxon>Actinomycetota</taxon>
        <taxon>Actinomycetes</taxon>
        <taxon>Mycobacteriales</taxon>
        <taxon>Mycobacteriaceae</taxon>
        <taxon>Mycobacteroides</taxon>
    </lineage>
</organism>
<dbReference type="AlphaFoldDB" id="A0A0U0ZRB2"/>
<gene>
    <name evidence="2" type="ORF">ERS075579_03983</name>
</gene>
<evidence type="ECO:0000256" key="1">
    <source>
        <dbReference type="SAM" id="Phobius"/>
    </source>
</evidence>
<reference evidence="2 3" key="1">
    <citation type="submission" date="2015-03" db="EMBL/GenBank/DDBJ databases">
        <authorList>
            <person name="Murphy D."/>
        </authorList>
    </citation>
    <scope>NUCLEOTIDE SEQUENCE [LARGE SCALE GENOMIC DNA]</scope>
    <source>
        <strain evidence="2 3">PAP088</strain>
    </source>
</reference>
<dbReference type="EMBL" id="CSWP01000009">
    <property type="protein sequence ID" value="CPV66343.1"/>
    <property type="molecule type" value="Genomic_DNA"/>
</dbReference>
<sequence>MNFHTITEPAVYALCIISGAALTTAARHHVLAARAPLFDPKHETCAVKATLTALISFLMMTAVNAVWPTLTPMGLLIAIALLAAGLVGLHVAREMPRPSLTP</sequence>
<keyword evidence="1" id="KW-0472">Membrane</keyword>
<proteinExistence type="predicted"/>
<dbReference type="Proteomes" id="UP000045782">
    <property type="component" value="Unassembled WGS sequence"/>
</dbReference>
<feature type="transmembrane region" description="Helical" evidence="1">
    <location>
        <begin position="73"/>
        <end position="92"/>
    </location>
</feature>
<evidence type="ECO:0000313" key="3">
    <source>
        <dbReference type="Proteomes" id="UP000045782"/>
    </source>
</evidence>
<protein>
    <recommendedName>
        <fullName evidence="4">Transmembrane protein</fullName>
    </recommendedName>
</protein>
<accession>A0A0U0ZRB2</accession>
<evidence type="ECO:0008006" key="4">
    <source>
        <dbReference type="Google" id="ProtNLM"/>
    </source>
</evidence>
<evidence type="ECO:0000313" key="2">
    <source>
        <dbReference type="EMBL" id="CPV66343.1"/>
    </source>
</evidence>
<dbReference type="RefSeq" id="WP_052619021.1">
    <property type="nucleotide sequence ID" value="NZ_CSWP01000009.1"/>
</dbReference>
<name>A0A0U0ZRB2_9MYCO</name>
<feature type="transmembrane region" description="Helical" evidence="1">
    <location>
        <begin position="6"/>
        <end position="25"/>
    </location>
</feature>